<feature type="compositionally biased region" description="Basic residues" evidence="5">
    <location>
        <begin position="147"/>
        <end position="157"/>
    </location>
</feature>
<dbReference type="Gene3D" id="1.20.5.170">
    <property type="match status" value="2"/>
</dbReference>
<keyword evidence="4" id="KW-0175">Coiled coil</keyword>
<dbReference type="SMART" id="SM00338">
    <property type="entry name" value="BRLZ"/>
    <property type="match status" value="2"/>
</dbReference>
<feature type="compositionally biased region" description="Polar residues" evidence="5">
    <location>
        <begin position="401"/>
        <end position="414"/>
    </location>
</feature>
<reference evidence="7" key="1">
    <citation type="submission" date="2021-01" db="EMBL/GenBank/DDBJ databases">
        <authorList>
            <person name="Corre E."/>
            <person name="Pelletier E."/>
            <person name="Niang G."/>
            <person name="Scheremetjew M."/>
            <person name="Finn R."/>
            <person name="Kale V."/>
            <person name="Holt S."/>
            <person name="Cochrane G."/>
            <person name="Meng A."/>
            <person name="Brown T."/>
            <person name="Cohen L."/>
        </authorList>
    </citation>
    <scope>NUCLEOTIDE SEQUENCE</scope>
    <source>
        <strain evidence="7">CCMP125</strain>
    </source>
</reference>
<feature type="region of interest" description="Disordered" evidence="5">
    <location>
        <begin position="343"/>
        <end position="436"/>
    </location>
</feature>
<evidence type="ECO:0000256" key="3">
    <source>
        <dbReference type="ARBA" id="ARBA00023163"/>
    </source>
</evidence>
<proteinExistence type="predicted"/>
<dbReference type="GO" id="GO:0006357">
    <property type="term" value="P:regulation of transcription by RNA polymerase II"/>
    <property type="evidence" value="ECO:0007669"/>
    <property type="project" value="InterPro"/>
</dbReference>
<feature type="compositionally biased region" description="Low complexity" evidence="5">
    <location>
        <begin position="62"/>
        <end position="87"/>
    </location>
</feature>
<feature type="domain" description="BZIP" evidence="6">
    <location>
        <begin position="135"/>
        <end position="183"/>
    </location>
</feature>
<name>A0A7S3DT84_9STRA</name>
<dbReference type="GO" id="GO:0003677">
    <property type="term" value="F:DNA binding"/>
    <property type="evidence" value="ECO:0007669"/>
    <property type="project" value="UniProtKB-KW"/>
</dbReference>
<dbReference type="EMBL" id="HBHT01026170">
    <property type="protein sequence ID" value="CAD9977429.1"/>
    <property type="molecule type" value="Transcribed_RNA"/>
</dbReference>
<evidence type="ECO:0000256" key="5">
    <source>
        <dbReference type="SAM" id="MobiDB-lite"/>
    </source>
</evidence>
<evidence type="ECO:0000259" key="6">
    <source>
        <dbReference type="PROSITE" id="PS50217"/>
    </source>
</evidence>
<evidence type="ECO:0000256" key="1">
    <source>
        <dbReference type="ARBA" id="ARBA00023015"/>
    </source>
</evidence>
<evidence type="ECO:0000256" key="2">
    <source>
        <dbReference type="ARBA" id="ARBA00023125"/>
    </source>
</evidence>
<feature type="compositionally biased region" description="Low complexity" evidence="5">
    <location>
        <begin position="31"/>
        <end position="53"/>
    </location>
</feature>
<feature type="coiled-coil region" evidence="4">
    <location>
        <begin position="289"/>
        <end position="339"/>
    </location>
</feature>
<feature type="compositionally biased region" description="Basic and acidic residues" evidence="5">
    <location>
        <begin position="134"/>
        <end position="146"/>
    </location>
</feature>
<feature type="region of interest" description="Disordered" evidence="5">
    <location>
        <begin position="31"/>
        <end position="157"/>
    </location>
</feature>
<dbReference type="PROSITE" id="PS50217">
    <property type="entry name" value="BZIP"/>
    <property type="match status" value="1"/>
</dbReference>
<dbReference type="InterPro" id="IPR004827">
    <property type="entry name" value="bZIP"/>
</dbReference>
<dbReference type="InterPro" id="IPR000837">
    <property type="entry name" value="AP-1"/>
</dbReference>
<keyword evidence="2" id="KW-0238">DNA-binding</keyword>
<gene>
    <name evidence="7" type="ORF">APAL1065_LOCUS17552</name>
</gene>
<accession>A0A7S3DT84</accession>
<dbReference type="InterPro" id="IPR046347">
    <property type="entry name" value="bZIP_sf"/>
</dbReference>
<keyword evidence="3" id="KW-0804">Transcription</keyword>
<protein>
    <recommendedName>
        <fullName evidence="6">BZIP domain-containing protein</fullName>
    </recommendedName>
</protein>
<keyword evidence="1" id="KW-0805">Transcription regulation</keyword>
<dbReference type="SUPFAM" id="SSF57959">
    <property type="entry name" value="Leucine zipper domain"/>
    <property type="match status" value="1"/>
</dbReference>
<organism evidence="7">
    <name type="scientific">Entomoneis paludosa</name>
    <dbReference type="NCBI Taxonomy" id="265537"/>
    <lineage>
        <taxon>Eukaryota</taxon>
        <taxon>Sar</taxon>
        <taxon>Stramenopiles</taxon>
        <taxon>Ochrophyta</taxon>
        <taxon>Bacillariophyta</taxon>
        <taxon>Bacillariophyceae</taxon>
        <taxon>Bacillariophycidae</taxon>
        <taxon>Entomoneidaceae</taxon>
        <taxon>Entomoneis</taxon>
    </lineage>
</organism>
<dbReference type="PANTHER" id="PTHR23351">
    <property type="entry name" value="FOS TRANSCRIPTION FACTOR-RELATED"/>
    <property type="match status" value="1"/>
</dbReference>
<dbReference type="AlphaFoldDB" id="A0A7S3DT84"/>
<dbReference type="PANTHER" id="PTHR23351:SF24">
    <property type="entry name" value="ACTIVATING TRANSCRIPTION FACTOR 3-RELATED"/>
    <property type="match status" value="1"/>
</dbReference>
<dbReference type="CDD" id="cd14809">
    <property type="entry name" value="bZIP_AUREO-like"/>
    <property type="match status" value="2"/>
</dbReference>
<dbReference type="GO" id="GO:0003700">
    <property type="term" value="F:DNA-binding transcription factor activity"/>
    <property type="evidence" value="ECO:0007669"/>
    <property type="project" value="InterPro"/>
</dbReference>
<evidence type="ECO:0000256" key="4">
    <source>
        <dbReference type="SAM" id="Coils"/>
    </source>
</evidence>
<evidence type="ECO:0000313" key="7">
    <source>
        <dbReference type="EMBL" id="CAD9977429.1"/>
    </source>
</evidence>
<sequence>MTPLFPDGKNPQTIALAFAVASLQNPAAAAAAMEGLQLQQQQASQQQQQEAGLSIPQTLLDAAAAAASASSHFQQQQRSVVSPPSFSDQKVSAAPTEQPKVEIAMGDSRSRSNSSLGDEDSVEPQPGTAGEDDNERRLARSRERNREHARRTRLRKKAQLEALQSKVKTLEAERQVLKQKVEECGIASILLGLSAGSVESAPAATDAAASGTSLASSTDMVAILSGSKRKRFISEAIGEQPGVPQQQRLVINIDGQVTEIGAGKSHINWKTGVYRDQQGVQRQLTPQQLEDLRRERNRMHAKMTRSRKKCFIATIQKAIDELEAENQRMRDLLDKAVTVSGLSSAAAPPTSMVTPAASPRLAPKQAPCYFPPHDDDDFSQAVTEPSHDEAKAQSSSDDSSVPTSEATKLFSSFSRGPLKKRKNNPAPAPHGFLLDG</sequence>
<dbReference type="Pfam" id="PF00170">
    <property type="entry name" value="bZIP_1"/>
    <property type="match status" value="1"/>
</dbReference>